<reference evidence="2 3" key="1">
    <citation type="submission" date="2015-04" db="EMBL/GenBank/DDBJ databases">
        <title>Taxonomic description and genome sequence of Bacillus campisalis sp. nov., a novel member of the genus Bacillus isolated from solar saltern.</title>
        <authorList>
            <person name="Mathan Kumar R."/>
            <person name="Kaur G."/>
            <person name="Kumar A."/>
            <person name="Singh N.K."/>
            <person name="Kaur N."/>
            <person name="Kumar N."/>
            <person name="Mayilraj S."/>
        </authorList>
    </citation>
    <scope>NUCLEOTIDE SEQUENCE [LARGE SCALE GENOMIC DNA]</scope>
    <source>
        <strain evidence="2 3">SA2-6</strain>
    </source>
</reference>
<name>A0A0M2SV82_9BACI</name>
<organism evidence="2 3">
    <name type="scientific">Mesobacillus campisalis</name>
    <dbReference type="NCBI Taxonomy" id="1408103"/>
    <lineage>
        <taxon>Bacteria</taxon>
        <taxon>Bacillati</taxon>
        <taxon>Bacillota</taxon>
        <taxon>Bacilli</taxon>
        <taxon>Bacillales</taxon>
        <taxon>Bacillaceae</taxon>
        <taxon>Mesobacillus</taxon>
    </lineage>
</organism>
<dbReference type="InterPro" id="IPR044855">
    <property type="entry name" value="CoA-Trfase_III_dom3_sf"/>
</dbReference>
<dbReference type="PATRIC" id="fig|1408103.3.peg.4162"/>
<dbReference type="Gene3D" id="3.30.1540.10">
    <property type="entry name" value="formyl-coa transferase, domain 3"/>
    <property type="match status" value="1"/>
</dbReference>
<keyword evidence="3" id="KW-1185">Reference proteome</keyword>
<dbReference type="GO" id="GO:0003824">
    <property type="term" value="F:catalytic activity"/>
    <property type="evidence" value="ECO:0007669"/>
    <property type="project" value="InterPro"/>
</dbReference>
<dbReference type="InterPro" id="IPR050509">
    <property type="entry name" value="CoA-transferase_III"/>
</dbReference>
<dbReference type="Proteomes" id="UP000034166">
    <property type="component" value="Unassembled WGS sequence"/>
</dbReference>
<gene>
    <name evidence="2" type="ORF">WQ57_18790</name>
</gene>
<protein>
    <submittedName>
        <fullName evidence="2">Alpha-methylacyl-CoA racemase</fullName>
    </submittedName>
</protein>
<dbReference type="OrthoDB" id="9797653at2"/>
<dbReference type="EMBL" id="LAYY01000028">
    <property type="protein sequence ID" value="KKK36540.1"/>
    <property type="molecule type" value="Genomic_DNA"/>
</dbReference>
<dbReference type="RefSeq" id="WP_046525306.1">
    <property type="nucleotide sequence ID" value="NZ_LAYY01000028.1"/>
</dbReference>
<dbReference type="SUPFAM" id="SSF89796">
    <property type="entry name" value="CoA-transferase family III (CaiB/BaiF)"/>
    <property type="match status" value="1"/>
</dbReference>
<evidence type="ECO:0000256" key="1">
    <source>
        <dbReference type="SAM" id="MobiDB-lite"/>
    </source>
</evidence>
<dbReference type="InterPro" id="IPR003673">
    <property type="entry name" value="CoA-Trfase_fam_III"/>
</dbReference>
<evidence type="ECO:0000313" key="2">
    <source>
        <dbReference type="EMBL" id="KKK36540.1"/>
    </source>
</evidence>
<dbReference type="PANTHER" id="PTHR48228:SF5">
    <property type="entry name" value="ALPHA-METHYLACYL-COA RACEMASE"/>
    <property type="match status" value="1"/>
</dbReference>
<dbReference type="PANTHER" id="PTHR48228">
    <property type="entry name" value="SUCCINYL-COA--D-CITRAMALATE COA-TRANSFERASE"/>
    <property type="match status" value="1"/>
</dbReference>
<comment type="caution">
    <text evidence="2">The sequence shown here is derived from an EMBL/GenBank/DDBJ whole genome shotgun (WGS) entry which is preliminary data.</text>
</comment>
<dbReference type="InterPro" id="IPR023606">
    <property type="entry name" value="CoA-Trfase_III_dom_1_sf"/>
</dbReference>
<dbReference type="Pfam" id="PF02515">
    <property type="entry name" value="CoA_transf_3"/>
    <property type="match status" value="1"/>
</dbReference>
<feature type="region of interest" description="Disordered" evidence="1">
    <location>
        <begin position="33"/>
        <end position="56"/>
    </location>
</feature>
<dbReference type="Gene3D" id="3.40.50.10540">
    <property type="entry name" value="Crotonobetainyl-coa:carnitine coa-transferase, domain 1"/>
    <property type="match status" value="1"/>
</dbReference>
<dbReference type="AlphaFoldDB" id="A0A0M2SV82"/>
<evidence type="ECO:0000313" key="3">
    <source>
        <dbReference type="Proteomes" id="UP000034166"/>
    </source>
</evidence>
<sequence>MLEGIRIIDFTNYLPGPYATLRLAEMGAEIIKVEPPSGDPARNTGRTGEGKDGPVFRAHNRGKKSIVLDLKSESGRDTALRLIAGADAIIESFRPGVMDKLGLGYSEAAGIKPDIVYVSITGYGKEGEMAQLGSHDLNYMALSGVLAQLKDENGRPVHPANTFADYIGGMAASERLLAGLVSRWKTGKGSYHCLSLTDAMLSLMANHVLIENETGYPHGVSVLGGKIVAYNLYETKDGRYISLGALEPKFWNAFCLGAGREDWLPAHFTEAAWDNKVYREMLSLFKSRTLAEWIQFGQEVDCCMAPVLEAGELAGFPYFRNRGSISDREADGRQVKMHGDLPGSLQSIVPQKGEHANEILRELESLHSNRS</sequence>
<accession>A0A0M2SV82</accession>
<proteinExistence type="predicted"/>